<evidence type="ECO:0000256" key="4">
    <source>
        <dbReference type="ARBA" id="ARBA00023155"/>
    </source>
</evidence>
<keyword evidence="3 6" id="KW-0238">DNA-binding</keyword>
<feature type="region of interest" description="Disordered" evidence="7">
    <location>
        <begin position="177"/>
        <end position="331"/>
    </location>
</feature>
<dbReference type="Pfam" id="PF05920">
    <property type="entry name" value="Homeobox_KN"/>
    <property type="match status" value="1"/>
</dbReference>
<keyword evidence="5 6" id="KW-0539">Nucleus</keyword>
<evidence type="ECO:0000313" key="10">
    <source>
        <dbReference type="Proteomes" id="UP000008912"/>
    </source>
</evidence>
<evidence type="ECO:0000256" key="3">
    <source>
        <dbReference type="ARBA" id="ARBA00023125"/>
    </source>
</evidence>
<evidence type="ECO:0000256" key="6">
    <source>
        <dbReference type="PROSITE-ProRule" id="PRU00108"/>
    </source>
</evidence>
<evidence type="ECO:0000256" key="2">
    <source>
        <dbReference type="ARBA" id="ARBA00008446"/>
    </source>
</evidence>
<feature type="compositionally biased region" description="Low complexity" evidence="7">
    <location>
        <begin position="262"/>
        <end position="282"/>
    </location>
</feature>
<feature type="domain" description="Homeobox" evidence="8">
    <location>
        <begin position="117"/>
        <end position="174"/>
    </location>
</feature>
<evidence type="ECO:0000256" key="7">
    <source>
        <dbReference type="SAM" id="MobiDB-lite"/>
    </source>
</evidence>
<dbReference type="GO" id="GO:0042551">
    <property type="term" value="P:neuron maturation"/>
    <property type="evidence" value="ECO:0007669"/>
    <property type="project" value="Ensembl"/>
</dbReference>
<organism evidence="9 10">
    <name type="scientific">Ailuropoda melanoleuca</name>
    <name type="common">Giant panda</name>
    <dbReference type="NCBI Taxonomy" id="9646"/>
    <lineage>
        <taxon>Eukaryota</taxon>
        <taxon>Metazoa</taxon>
        <taxon>Chordata</taxon>
        <taxon>Craniata</taxon>
        <taxon>Vertebrata</taxon>
        <taxon>Euteleostomi</taxon>
        <taxon>Mammalia</taxon>
        <taxon>Eutheria</taxon>
        <taxon>Laurasiatheria</taxon>
        <taxon>Carnivora</taxon>
        <taxon>Caniformia</taxon>
        <taxon>Ursidae</taxon>
        <taxon>Ailuropoda</taxon>
    </lineage>
</organism>
<keyword evidence="10" id="KW-1185">Reference proteome</keyword>
<dbReference type="PROSITE" id="PS00027">
    <property type="entry name" value="HOMEOBOX_1"/>
    <property type="match status" value="1"/>
</dbReference>
<reference evidence="9" key="3">
    <citation type="submission" date="2025-09" db="UniProtKB">
        <authorList>
            <consortium name="Ensembl"/>
        </authorList>
    </citation>
    <scope>IDENTIFICATION</scope>
</reference>
<sequence length="453" mass="48115">MSYPQGYLYQPSASLALYSCPAYSTSVISGPRTDELGRSSSGSAFSPYAGSTAFTAPSPGYNSHLQYGADPAAAAAAAFSSYVGSPYDHTPGMAGSLGYHPYAAPLGSYPYGDPAYRKNATRDATATLKAWLNEHRKNPYPTKGEKIMLAIITKMTLTQVSTWFANARRRLKKENKMTWTPRNRSEDEEEEENIDLEKNDEDEPQKQEDKGDSEGPEAGGAEQKAASGCERLQGPPTPAGKETEGSLSDSDFKEPPSEGRLDALPGAPRAGGPSPAGPAAARLAEDPAPHYLGRAGSGPAPNRGRAAPRSRRALGHTLSATAAAAGGARQAQTVVSGRDRYIFGQGQGRGRRERRLSVPTVPRAGSGASPRRQPRVAGPGAIALALGAVSLPRRDGAVPASLLHGSLLSRLHELWLLRTPSRPPRARARPHNRSGLAFQWIKPDRVESSGRFG</sequence>
<feature type="compositionally biased region" description="Basic and acidic residues" evidence="7">
    <location>
        <begin position="204"/>
        <end position="213"/>
    </location>
</feature>
<feature type="compositionally biased region" description="Basic and acidic residues" evidence="7">
    <location>
        <begin position="250"/>
        <end position="261"/>
    </location>
</feature>
<dbReference type="AlphaFoldDB" id="A0A7N5JEP6"/>
<dbReference type="PANTHER" id="PTHR11211">
    <property type="entry name" value="IROQUOIS-CLASS HOMEODOMAIN PROTEIN IRX"/>
    <property type="match status" value="1"/>
</dbReference>
<dbReference type="InterPro" id="IPR009057">
    <property type="entry name" value="Homeodomain-like_sf"/>
</dbReference>
<dbReference type="GeneTree" id="ENSGT00940000159483"/>
<dbReference type="GO" id="GO:0000978">
    <property type="term" value="F:RNA polymerase II cis-regulatory region sequence-specific DNA binding"/>
    <property type="evidence" value="ECO:0007669"/>
    <property type="project" value="TreeGrafter"/>
</dbReference>
<evidence type="ECO:0000256" key="5">
    <source>
        <dbReference type="ARBA" id="ARBA00023242"/>
    </source>
</evidence>
<dbReference type="PROSITE" id="PS50071">
    <property type="entry name" value="HOMEOBOX_2"/>
    <property type="match status" value="1"/>
</dbReference>
<feature type="compositionally biased region" description="Low complexity" evidence="7">
    <location>
        <begin position="320"/>
        <end position="331"/>
    </location>
</feature>
<reference evidence="9" key="2">
    <citation type="submission" date="2025-08" db="UniProtKB">
        <authorList>
            <consortium name="Ensembl"/>
        </authorList>
    </citation>
    <scope>IDENTIFICATION</scope>
</reference>
<dbReference type="Ensembl" id="ENSAMET00000038745.1">
    <property type="protein sequence ID" value="ENSAMEP00000022348.1"/>
    <property type="gene ID" value="ENSAMEG00000029574.1"/>
</dbReference>
<dbReference type="SUPFAM" id="SSF46689">
    <property type="entry name" value="Homeodomain-like"/>
    <property type="match status" value="1"/>
</dbReference>
<name>A0A7N5JEP6_AILME</name>
<proteinExistence type="inferred from homology"/>
<dbReference type="InterPro" id="IPR001356">
    <property type="entry name" value="HD"/>
</dbReference>
<protein>
    <submittedName>
        <fullName evidence="9">Iroquois homeobox 5</fullName>
    </submittedName>
</protein>
<evidence type="ECO:0000256" key="1">
    <source>
        <dbReference type="ARBA" id="ARBA00004123"/>
    </source>
</evidence>
<gene>
    <name evidence="9" type="primary">IRX5</name>
</gene>
<dbReference type="Gene3D" id="1.10.10.60">
    <property type="entry name" value="Homeodomain-like"/>
    <property type="match status" value="1"/>
</dbReference>
<comment type="similarity">
    <text evidence="2">Belongs to the TALE/IRO homeobox family.</text>
</comment>
<evidence type="ECO:0000313" key="9">
    <source>
        <dbReference type="Ensembl" id="ENSAMEP00000022348.1"/>
    </source>
</evidence>
<dbReference type="SMART" id="SM00389">
    <property type="entry name" value="HOX"/>
    <property type="match status" value="1"/>
</dbReference>
<dbReference type="InParanoid" id="A0A7N5JEP6"/>
<dbReference type="GO" id="GO:0005634">
    <property type="term" value="C:nucleus"/>
    <property type="evidence" value="ECO:0007669"/>
    <property type="project" value="UniProtKB-SubCell"/>
</dbReference>
<dbReference type="GO" id="GO:0060040">
    <property type="term" value="P:retinal bipolar neuron differentiation"/>
    <property type="evidence" value="ECO:0007669"/>
    <property type="project" value="Ensembl"/>
</dbReference>
<feature type="compositionally biased region" description="Acidic residues" evidence="7">
    <location>
        <begin position="186"/>
        <end position="203"/>
    </location>
</feature>
<comment type="subcellular location">
    <subcellularLocation>
        <location evidence="1 6">Nucleus</location>
    </subcellularLocation>
</comment>
<dbReference type="PANTHER" id="PTHR11211:SF17">
    <property type="entry name" value="IROQUOIS-CLASS HOMEODOMAIN PROTEIN IRX-5"/>
    <property type="match status" value="1"/>
</dbReference>
<dbReference type="CDD" id="cd00086">
    <property type="entry name" value="homeodomain"/>
    <property type="match status" value="1"/>
</dbReference>
<reference evidence="9 10" key="1">
    <citation type="journal article" date="2010" name="Nature">
        <title>The sequence and de novo assembly of the giant panda genome.</title>
        <authorList>
            <person name="Li R."/>
            <person name="Fan W."/>
            <person name="Tian G."/>
            <person name="Zhu H."/>
            <person name="He L."/>
            <person name="Cai J."/>
            <person name="Huang Q."/>
            <person name="Cai Q."/>
            <person name="Li B."/>
            <person name="Bai Y."/>
            <person name="Zhang Z."/>
            <person name="Zhang Y."/>
            <person name="Wang W."/>
            <person name="Li J."/>
            <person name="Wei F."/>
            <person name="Li H."/>
            <person name="Jian M."/>
            <person name="Li J."/>
            <person name="Zhang Z."/>
            <person name="Nielsen R."/>
            <person name="Li D."/>
            <person name="Gu W."/>
            <person name="Yang Z."/>
            <person name="Xuan Z."/>
            <person name="Ryder O.A."/>
            <person name="Leung F.C."/>
            <person name="Zhou Y."/>
            <person name="Cao J."/>
            <person name="Sun X."/>
            <person name="Fu Y."/>
            <person name="Fang X."/>
            <person name="Guo X."/>
            <person name="Wang B."/>
            <person name="Hou R."/>
            <person name="Shen F."/>
            <person name="Mu B."/>
            <person name="Ni P."/>
            <person name="Lin R."/>
            <person name="Qian W."/>
            <person name="Wang G."/>
            <person name="Yu C."/>
            <person name="Nie W."/>
            <person name="Wang J."/>
            <person name="Wu Z."/>
            <person name="Liang H."/>
            <person name="Min J."/>
            <person name="Wu Q."/>
            <person name="Cheng S."/>
            <person name="Ruan J."/>
            <person name="Wang M."/>
            <person name="Shi Z."/>
            <person name="Wen M."/>
            <person name="Liu B."/>
            <person name="Ren X."/>
            <person name="Zheng H."/>
            <person name="Dong D."/>
            <person name="Cook K."/>
            <person name="Shan G."/>
            <person name="Zhang H."/>
            <person name="Kosiol C."/>
            <person name="Xie X."/>
            <person name="Lu Z."/>
            <person name="Zheng H."/>
            <person name="Li Y."/>
            <person name="Steiner C.C."/>
            <person name="Lam T.T."/>
            <person name="Lin S."/>
            <person name="Zhang Q."/>
            <person name="Li G."/>
            <person name="Tian J."/>
            <person name="Gong T."/>
            <person name="Liu H."/>
            <person name="Zhang D."/>
            <person name="Fang L."/>
            <person name="Ye C."/>
            <person name="Zhang J."/>
            <person name="Hu W."/>
            <person name="Xu A."/>
            <person name="Ren Y."/>
            <person name="Zhang G."/>
            <person name="Bruford M.W."/>
            <person name="Li Q."/>
            <person name="Ma L."/>
            <person name="Guo Y."/>
            <person name="An N."/>
            <person name="Hu Y."/>
            <person name="Zheng Y."/>
            <person name="Shi Y."/>
            <person name="Li Z."/>
            <person name="Liu Q."/>
            <person name="Chen Y."/>
            <person name="Zhao J."/>
            <person name="Qu N."/>
            <person name="Zhao S."/>
            <person name="Tian F."/>
            <person name="Wang X."/>
            <person name="Wang H."/>
            <person name="Xu L."/>
            <person name="Liu X."/>
            <person name="Vinar T."/>
            <person name="Wang Y."/>
            <person name="Lam T.W."/>
            <person name="Yiu S.M."/>
            <person name="Liu S."/>
            <person name="Zhang H."/>
            <person name="Li D."/>
            <person name="Huang Y."/>
            <person name="Wang X."/>
            <person name="Yang G."/>
            <person name="Jiang Z."/>
            <person name="Wang J."/>
            <person name="Qin N."/>
            <person name="Li L."/>
            <person name="Li J."/>
            <person name="Bolund L."/>
            <person name="Kristiansen K."/>
            <person name="Wong G.K."/>
            <person name="Olson M."/>
            <person name="Zhang X."/>
            <person name="Li S."/>
            <person name="Yang H."/>
            <person name="Wang J."/>
            <person name="Wang J."/>
        </authorList>
    </citation>
    <scope>NUCLEOTIDE SEQUENCE [LARGE SCALE GENOMIC DNA]</scope>
</reference>
<dbReference type="FunFam" id="1.10.10.60:FF:000003">
    <property type="entry name" value="Iroquois-class homeobox protein IRX"/>
    <property type="match status" value="1"/>
</dbReference>
<dbReference type="GO" id="GO:0048701">
    <property type="term" value="P:embryonic cranial skeleton morphogenesis"/>
    <property type="evidence" value="ECO:0007669"/>
    <property type="project" value="Ensembl"/>
</dbReference>
<feature type="region of interest" description="Disordered" evidence="7">
    <location>
        <begin position="344"/>
        <end position="376"/>
    </location>
</feature>
<evidence type="ECO:0000259" key="8">
    <source>
        <dbReference type="PROSITE" id="PS50071"/>
    </source>
</evidence>
<dbReference type="Proteomes" id="UP000008912">
    <property type="component" value="Unassembled WGS sequence"/>
</dbReference>
<dbReference type="InterPro" id="IPR008422">
    <property type="entry name" value="KN_HD"/>
</dbReference>
<accession>A0A7N5JEP6</accession>
<dbReference type="InterPro" id="IPR017970">
    <property type="entry name" value="Homeobox_CS"/>
</dbReference>
<keyword evidence="4 6" id="KW-0371">Homeobox</keyword>
<dbReference type="GO" id="GO:0002027">
    <property type="term" value="P:regulation of heart rate"/>
    <property type="evidence" value="ECO:0007669"/>
    <property type="project" value="Ensembl"/>
</dbReference>
<feature type="DNA-binding region" description="Homeobox" evidence="6">
    <location>
        <begin position="119"/>
        <end position="175"/>
    </location>
</feature>
<dbReference type="GO" id="GO:0008406">
    <property type="term" value="P:gonad development"/>
    <property type="evidence" value="ECO:0007669"/>
    <property type="project" value="Ensembl"/>
</dbReference>
<dbReference type="GO" id="GO:0000981">
    <property type="term" value="F:DNA-binding transcription factor activity, RNA polymerase II-specific"/>
    <property type="evidence" value="ECO:0007669"/>
    <property type="project" value="InterPro"/>
</dbReference>